<keyword evidence="3" id="KW-0964">Secreted</keyword>
<feature type="region of interest" description="Disordered" evidence="7">
    <location>
        <begin position="739"/>
        <end position="762"/>
    </location>
</feature>
<evidence type="ECO:0000256" key="7">
    <source>
        <dbReference type="SAM" id="MobiDB-lite"/>
    </source>
</evidence>
<keyword evidence="6" id="KW-0175">Coiled coil</keyword>
<sequence>MNILRSFINSIKGGLGVSNRINVYREMKPIANDINRFGLLMGAKNSGLHFTPVQKHELCMLRYNLLPRIHALDKFIDISNEKIKINFNFDNGIEKHNKHIEIITEVEDFKEDITKELRRIMRITKPTKPPRLSKQAGQDLEKIPVSQLKEILEKDIADLGKMITKKEEDIADLKNNFNSFNSRGDRLSFSEKIKELEKLMAADYEKIRNIDAKLDELEKEIEVYCNENEAVLERVYERKNKCQVDNPIEQLREDLLAVAELVSAERGFSLESMPKVPNLVGSDEDIESLINFKNKIIDFISMDIFSKEEIKTKPTQGPLAIVNANLDKAKDIYESAFNKIKTDKSNRTNNGENWKTIISPFVHKLNTFISKYIPVQELRLSPTTDNTFGQNVGSTATKSKHVTNAWLSEFSVAGKVLSRLFRHGALSASGLKLGSKARKEANIARGKELLTAMLLADPKKLEIALSGKVPKLRFPSINLMTPANVKVPGFESRERILCEEQNAVLEYLSSEPEITLTIVDANGQSQDVRVDADIAAFSIGVNPLARGWPKLGQNFSDQCNKKAALKLLVKLEHPSIGGWVEEYLAGKNITNREKVIKLAIELKMALRNKEYHQSNGDPYRIPALIAILSQEIGLDPCVNCKSGKDRTAFAVARIAEWRAKEYMNLQPGEEDSYIRGLLMADPGSGKIQELNTGHRGNKAATKNKFTLRRLAEWFIGGEEMREYIGNPNVLEVVVGDSEKASKDKKKKSEPLEPNPIPLQGSVASQRLVESMPGLQELILRRGSSGSSISNLSDESSSTFGDYDGDSEDGDEGPGDGRVMLHRSSRDGSLDLLTQNQAYVPLESLIRTSQANADSFDESSSTSGDSEDGGVEPGYKRIIRPKSRNGVPFKSQLQHEDSIYETVHFGSNPSIVNKEKVVTGFVGNLHRPLVRTH</sequence>
<reference evidence="8 9" key="1">
    <citation type="submission" date="2020-06" db="EMBL/GenBank/DDBJ databases">
        <title>The genome sequence of Candidatus Regiella insecticola strain Tut.</title>
        <authorList>
            <person name="Nikoh N."/>
            <person name="Tsuchida T."/>
            <person name="Koga R."/>
            <person name="Oshima K."/>
            <person name="Hattori M."/>
            <person name="Fukatsu T."/>
        </authorList>
    </citation>
    <scope>NUCLEOTIDE SEQUENCE [LARGE SCALE GENOMIC DNA]</scope>
    <source>
        <strain evidence="8 9">Tut</strain>
    </source>
</reference>
<accession>A0A6L2ZQ28</accession>
<evidence type="ECO:0000256" key="5">
    <source>
        <dbReference type="ARBA" id="ARBA00023026"/>
    </source>
</evidence>
<evidence type="ECO:0000256" key="3">
    <source>
        <dbReference type="ARBA" id="ARBA00022525"/>
    </source>
</evidence>
<feature type="coiled-coil region" evidence="6">
    <location>
        <begin position="149"/>
        <end position="234"/>
    </location>
</feature>
<feature type="compositionally biased region" description="Acidic residues" evidence="7">
    <location>
        <begin position="802"/>
        <end position="813"/>
    </location>
</feature>
<organism evidence="8 9">
    <name type="scientific">Candidatus Regiella insecticola</name>
    <dbReference type="NCBI Taxonomy" id="138073"/>
    <lineage>
        <taxon>Bacteria</taxon>
        <taxon>Pseudomonadati</taxon>
        <taxon>Pseudomonadota</taxon>
        <taxon>Gammaproteobacteria</taxon>
        <taxon>Enterobacterales</taxon>
        <taxon>Enterobacteriaceae</taxon>
        <taxon>aphid secondary symbionts</taxon>
        <taxon>Candidatus Regiella</taxon>
    </lineage>
</organism>
<name>A0A6L2ZQ28_9ENTR</name>
<evidence type="ECO:0000256" key="2">
    <source>
        <dbReference type="ARBA" id="ARBA00009007"/>
    </source>
</evidence>
<dbReference type="GO" id="GO:0016791">
    <property type="term" value="F:phosphatase activity"/>
    <property type="evidence" value="ECO:0007669"/>
    <property type="project" value="InterPro"/>
</dbReference>
<proteinExistence type="inferred from homology"/>
<evidence type="ECO:0000256" key="6">
    <source>
        <dbReference type="SAM" id="Coils"/>
    </source>
</evidence>
<evidence type="ECO:0000313" key="8">
    <source>
        <dbReference type="EMBL" id="GFN46652.1"/>
    </source>
</evidence>
<dbReference type="Pfam" id="PF05925">
    <property type="entry name" value="IpgD"/>
    <property type="match status" value="1"/>
</dbReference>
<keyword evidence="4" id="KW-0378">Hydrolase</keyword>
<evidence type="ECO:0000313" key="9">
    <source>
        <dbReference type="Proteomes" id="UP000504714"/>
    </source>
</evidence>
<protein>
    <submittedName>
        <fullName evidence="8">Enterobacterial virulence protein IpgD</fullName>
    </submittedName>
</protein>
<dbReference type="PRINTS" id="PR01734">
    <property type="entry name" value="TYPE3OMBPROT"/>
</dbReference>
<keyword evidence="5" id="KW-0843">Virulence</keyword>
<dbReference type="GO" id="GO:0005576">
    <property type="term" value="C:extracellular region"/>
    <property type="evidence" value="ECO:0007669"/>
    <property type="project" value="UniProtKB-SubCell"/>
</dbReference>
<dbReference type="AlphaFoldDB" id="A0A6L2ZQ28"/>
<evidence type="ECO:0000256" key="1">
    <source>
        <dbReference type="ARBA" id="ARBA00004613"/>
    </source>
</evidence>
<comment type="caution">
    <text evidence="8">The sequence shown here is derived from an EMBL/GenBank/DDBJ whole genome shotgun (WGS) entry which is preliminary data.</text>
</comment>
<comment type="similarity">
    <text evidence="2">Belongs to the phosphatase IpgD/SopB family.</text>
</comment>
<feature type="region of interest" description="Disordered" evidence="7">
    <location>
        <begin position="850"/>
        <end position="887"/>
    </location>
</feature>
<dbReference type="InterPro" id="IPR008108">
    <property type="entry name" value="IpgD/SopB"/>
</dbReference>
<evidence type="ECO:0000256" key="4">
    <source>
        <dbReference type="ARBA" id="ARBA00022801"/>
    </source>
</evidence>
<dbReference type="RefSeq" id="WP_176488255.1">
    <property type="nucleotide sequence ID" value="NZ_BLXO01000004.1"/>
</dbReference>
<gene>
    <name evidence="8" type="primary">sopB</name>
    <name evidence="8" type="ORF">RINTU1_23520</name>
</gene>
<comment type="subcellular location">
    <subcellularLocation>
        <location evidence="1">Secreted</location>
    </subcellularLocation>
</comment>
<dbReference type="Proteomes" id="UP000504714">
    <property type="component" value="Unassembled WGS sequence"/>
</dbReference>
<feature type="compositionally biased region" description="Basic and acidic residues" evidence="7">
    <location>
        <begin position="739"/>
        <end position="750"/>
    </location>
</feature>
<feature type="region of interest" description="Disordered" evidence="7">
    <location>
        <begin position="782"/>
        <end position="821"/>
    </location>
</feature>
<dbReference type="EMBL" id="BLXO01000004">
    <property type="protein sequence ID" value="GFN46652.1"/>
    <property type="molecule type" value="Genomic_DNA"/>
</dbReference>
<feature type="compositionally biased region" description="Low complexity" evidence="7">
    <location>
        <begin position="783"/>
        <end position="801"/>
    </location>
</feature>